<gene>
    <name evidence="1" type="ORF">DF037_10810</name>
</gene>
<dbReference type="Proteomes" id="UP000269271">
    <property type="component" value="Unassembled WGS sequence"/>
</dbReference>
<organism evidence="1 2">
    <name type="scientific">Burkholderia contaminans</name>
    <dbReference type="NCBI Taxonomy" id="488447"/>
    <lineage>
        <taxon>Bacteria</taxon>
        <taxon>Pseudomonadati</taxon>
        <taxon>Pseudomonadota</taxon>
        <taxon>Betaproteobacteria</taxon>
        <taxon>Burkholderiales</taxon>
        <taxon>Burkholderiaceae</taxon>
        <taxon>Burkholderia</taxon>
        <taxon>Burkholderia cepacia complex</taxon>
    </lineage>
</organism>
<reference evidence="1 2" key="1">
    <citation type="submission" date="2018-08" db="EMBL/GenBank/DDBJ databases">
        <title>Comparative analysis of Burkholderia isolates from Puerto Rico.</title>
        <authorList>
            <person name="Hall C."/>
            <person name="Sahl J."/>
            <person name="Wagner D."/>
        </authorList>
    </citation>
    <scope>NUCLEOTIDE SEQUENCE [LARGE SCALE GENOMIC DNA]</scope>
    <source>
        <strain evidence="1 2">Bp9001</strain>
    </source>
</reference>
<proteinExistence type="predicted"/>
<dbReference type="EMBL" id="QTQX01000005">
    <property type="protein sequence ID" value="RQT32339.1"/>
    <property type="molecule type" value="Genomic_DNA"/>
</dbReference>
<dbReference type="RefSeq" id="WP_124617258.1">
    <property type="nucleotide sequence ID" value="NZ_JAPQZI010000080.1"/>
</dbReference>
<sequence length="305" mass="33807">MELNQLVLCKQLYNEAEGFLSRKESVAYGLAVSVAQDAVELFLRAVIKQLPSNGQKPPEEFIKCMDYIDMAASGRDASRVPFRARMSELNKARVNFKHYGLVPNEVDAARLLGYAAQFFETGTPQFFQCEFANISLADLITSPEVRQKVKAAELAEREGDISEALGASAEAVELSALALLSRLQPREAGFLPKSLKNILGWDGESEFKRYIGDQFERANRASLTLALSLNMNDLVRFRMLVPSVHKMFGGNFVRHQRTHSSAAPTADDAIFAVAFATRYALAVDARMPTDRRALPQEGEDPLANL</sequence>
<dbReference type="AlphaFoldDB" id="A0A3N8SJV8"/>
<accession>A0A3N8SJV8</accession>
<evidence type="ECO:0000313" key="1">
    <source>
        <dbReference type="EMBL" id="RQT32339.1"/>
    </source>
</evidence>
<name>A0A3N8SJV8_9BURK</name>
<evidence type="ECO:0000313" key="2">
    <source>
        <dbReference type="Proteomes" id="UP000269271"/>
    </source>
</evidence>
<comment type="caution">
    <text evidence="1">The sequence shown here is derived from an EMBL/GenBank/DDBJ whole genome shotgun (WGS) entry which is preliminary data.</text>
</comment>
<protein>
    <submittedName>
        <fullName evidence="1">Uncharacterized protein</fullName>
    </submittedName>
</protein>